<name>A0ABT8SH67_9CAUL</name>
<dbReference type="RefSeq" id="WP_302108336.1">
    <property type="nucleotide sequence ID" value="NZ_JAUKTR010000001.1"/>
</dbReference>
<dbReference type="EMBL" id="JAUKTR010000001">
    <property type="protein sequence ID" value="MDO1557906.1"/>
    <property type="molecule type" value="Genomic_DNA"/>
</dbReference>
<accession>A0ABT8SH67</accession>
<protein>
    <submittedName>
        <fullName evidence="1">Uncharacterized protein</fullName>
    </submittedName>
</protein>
<evidence type="ECO:0000313" key="2">
    <source>
        <dbReference type="Proteomes" id="UP001169063"/>
    </source>
</evidence>
<dbReference type="Proteomes" id="UP001169063">
    <property type="component" value="Unassembled WGS sequence"/>
</dbReference>
<proteinExistence type="predicted"/>
<sequence>MSDDIPEPTLEDRMLVDSIRTWLASAPAVGEDAAARSSALHRLLGEARDLPAASLIRLFRELDGMRRPLRVAVCGDAGVAALARGRFGSRSLYLPYPNPESALDFIRRGQGPAVIALGDRPWWARLLAEPELSVFGLLPETGGEGGATALIVGREPHRPCGAQETLLVTERADAEMALLQLGLASRFIASAAGLKLLALTGYVQADDARLTGFSGGLNGVIGAAPAPFDL</sequence>
<keyword evidence="2" id="KW-1185">Reference proteome</keyword>
<reference evidence="1" key="1">
    <citation type="submission" date="2023-07" db="EMBL/GenBank/DDBJ databases">
        <title>Brevundimonas soil sp. nov., isolated from the soil of chemical plant.</title>
        <authorList>
            <person name="Wu N."/>
        </authorList>
    </citation>
    <scope>NUCLEOTIDE SEQUENCE</scope>
    <source>
        <strain evidence="1">XZ-24</strain>
    </source>
</reference>
<gene>
    <name evidence="1" type="ORF">Q0812_00510</name>
</gene>
<comment type="caution">
    <text evidence="1">The sequence shown here is derived from an EMBL/GenBank/DDBJ whole genome shotgun (WGS) entry which is preliminary data.</text>
</comment>
<organism evidence="1 2">
    <name type="scientific">Peiella sedimenti</name>
    <dbReference type="NCBI Taxonomy" id="3061083"/>
    <lineage>
        <taxon>Bacteria</taxon>
        <taxon>Pseudomonadati</taxon>
        <taxon>Pseudomonadota</taxon>
        <taxon>Alphaproteobacteria</taxon>
        <taxon>Caulobacterales</taxon>
        <taxon>Caulobacteraceae</taxon>
        <taxon>Peiella</taxon>
    </lineage>
</organism>
<evidence type="ECO:0000313" key="1">
    <source>
        <dbReference type="EMBL" id="MDO1557906.1"/>
    </source>
</evidence>